<sequence length="397" mass="45352">MAIKKKEKRSLRKVQMKNKSLQLKSEKNRNIDIFIEMDFHNTEVSGMDCDLCRSNFLCQECSWCPNSHKICLKCMKLVITDTLKNKKLQLACPIAACPTAQAIFHPDLLSKMIDPFIFEIVSMMLQERLAVNVKKISCPQCHFLQVLDYEEEIHFKCKNCSLEFCSYCLQSWSSICHNECRLLNYSGQFKCFRNLYDELPANWRTSAPVLSGNDTATVAVETASDVDLNSNEGRTVIQLFCKTLPGIQVTAISRLQNIKLWGKYVLKRKHMIEEIGLANIKERALFHGTKSENIPSICKNGFNKRAEKVNGDRFGKGIYFSTSASYSNRYAAFSNKMFIARALCGYSTIGLKGIIYPPDDVARDRAYDSCVDDLNKPNIYCLFDNNQCYPAYVVSYK</sequence>
<dbReference type="Pfam" id="PF22191">
    <property type="entry name" value="IBR_1"/>
    <property type="match status" value="1"/>
</dbReference>
<dbReference type="Proteomes" id="UP000076420">
    <property type="component" value="Unassembled WGS sequence"/>
</dbReference>
<organism evidence="3 4">
    <name type="scientific">Biomphalaria glabrata</name>
    <name type="common">Bloodfluke planorb</name>
    <name type="synonym">Freshwater snail</name>
    <dbReference type="NCBI Taxonomy" id="6526"/>
    <lineage>
        <taxon>Eukaryota</taxon>
        <taxon>Metazoa</taxon>
        <taxon>Spiralia</taxon>
        <taxon>Lophotrochozoa</taxon>
        <taxon>Mollusca</taxon>
        <taxon>Gastropoda</taxon>
        <taxon>Heterobranchia</taxon>
        <taxon>Euthyneura</taxon>
        <taxon>Panpulmonata</taxon>
        <taxon>Hygrophila</taxon>
        <taxon>Lymnaeoidea</taxon>
        <taxon>Planorbidae</taxon>
        <taxon>Biomphalaria</taxon>
    </lineage>
</organism>
<protein>
    <recommendedName>
        <fullName evidence="1">Poly [ADP-ribose] polymerase</fullName>
        <shortName evidence="1">PARP</shortName>
        <ecNumber evidence="1">2.4.2.-</ecNumber>
    </recommendedName>
</protein>
<dbReference type="AlphaFoldDB" id="A0A2C9LSX5"/>
<name>A0A2C9LSX5_BIOGL</name>
<evidence type="ECO:0000259" key="2">
    <source>
        <dbReference type="PROSITE" id="PS51059"/>
    </source>
</evidence>
<dbReference type="EnsemblMetazoa" id="BGLB034617-RA">
    <property type="protein sequence ID" value="BGLB034617-PA"/>
    <property type="gene ID" value="BGLB034617"/>
</dbReference>
<dbReference type="EC" id="2.4.2.-" evidence="1"/>
<gene>
    <name evidence="3" type="primary">106054345</name>
</gene>
<dbReference type="InterPro" id="IPR051712">
    <property type="entry name" value="ARTD-AVP"/>
</dbReference>
<dbReference type="GO" id="GO:1990404">
    <property type="term" value="F:NAD+-protein mono-ADP-ribosyltransferase activity"/>
    <property type="evidence" value="ECO:0007669"/>
    <property type="project" value="TreeGrafter"/>
</dbReference>
<dbReference type="SUPFAM" id="SSF57850">
    <property type="entry name" value="RING/U-box"/>
    <property type="match status" value="1"/>
</dbReference>
<reference evidence="3" key="1">
    <citation type="submission" date="2020-05" db="UniProtKB">
        <authorList>
            <consortium name="EnsemblMetazoa"/>
        </authorList>
    </citation>
    <scope>IDENTIFICATION</scope>
    <source>
        <strain evidence="3">BB02</strain>
    </source>
</reference>
<dbReference type="GO" id="GO:0005634">
    <property type="term" value="C:nucleus"/>
    <property type="evidence" value="ECO:0007669"/>
    <property type="project" value="TreeGrafter"/>
</dbReference>
<dbReference type="PANTHER" id="PTHR45740">
    <property type="entry name" value="POLY [ADP-RIBOSE] POLYMERASE"/>
    <property type="match status" value="1"/>
</dbReference>
<proteinExistence type="predicted"/>
<keyword evidence="1" id="KW-0808">Transferase</keyword>
<dbReference type="InterPro" id="IPR012317">
    <property type="entry name" value="Poly(ADP-ribose)pol_cat_dom"/>
</dbReference>
<dbReference type="Pfam" id="PF00644">
    <property type="entry name" value="PARP"/>
    <property type="match status" value="1"/>
</dbReference>
<dbReference type="KEGG" id="bgt:106054345"/>
<evidence type="ECO:0000313" key="3">
    <source>
        <dbReference type="EnsemblMetazoa" id="BGLB034617-PA"/>
    </source>
</evidence>
<dbReference type="VEuPathDB" id="VectorBase:BGLAX_040065"/>
<dbReference type="PANTHER" id="PTHR45740:SF2">
    <property type="entry name" value="POLY [ADP-RIBOSE] POLYMERASE"/>
    <property type="match status" value="1"/>
</dbReference>
<dbReference type="SUPFAM" id="SSF56399">
    <property type="entry name" value="ADP-ribosylation"/>
    <property type="match status" value="1"/>
</dbReference>
<accession>A0A2C9LSX5</accession>
<dbReference type="Gene3D" id="3.90.228.10">
    <property type="match status" value="1"/>
</dbReference>
<keyword evidence="1" id="KW-0520">NAD</keyword>
<feature type="domain" description="PARP catalytic" evidence="2">
    <location>
        <begin position="208"/>
        <end position="397"/>
    </location>
</feature>
<evidence type="ECO:0000256" key="1">
    <source>
        <dbReference type="RuleBase" id="RU362114"/>
    </source>
</evidence>
<dbReference type="PROSITE" id="PS51059">
    <property type="entry name" value="PARP_CATALYTIC"/>
    <property type="match status" value="1"/>
</dbReference>
<evidence type="ECO:0000313" key="4">
    <source>
        <dbReference type="Proteomes" id="UP000076420"/>
    </source>
</evidence>
<keyword evidence="1" id="KW-0328">Glycosyltransferase</keyword>
<dbReference type="VEuPathDB" id="VectorBase:BGLB034617"/>
<dbReference type="GO" id="GO:0003950">
    <property type="term" value="F:NAD+ poly-ADP-ribosyltransferase activity"/>
    <property type="evidence" value="ECO:0007669"/>
    <property type="project" value="UniProtKB-UniRule"/>
</dbReference>